<evidence type="ECO:0000256" key="3">
    <source>
        <dbReference type="ARBA" id="ARBA00023163"/>
    </source>
</evidence>
<dbReference type="InterPro" id="IPR036388">
    <property type="entry name" value="WH-like_DNA-bd_sf"/>
</dbReference>
<dbReference type="SUPFAM" id="SSF46894">
    <property type="entry name" value="C-terminal effector domain of the bipartite response regulators"/>
    <property type="match status" value="1"/>
</dbReference>
<dbReference type="PROSITE" id="PS00622">
    <property type="entry name" value="HTH_LUXR_1"/>
    <property type="match status" value="1"/>
</dbReference>
<keyword evidence="6" id="KW-1185">Reference proteome</keyword>
<dbReference type="PRINTS" id="PR00038">
    <property type="entry name" value="HTHLUXR"/>
</dbReference>
<dbReference type="Gene3D" id="1.10.10.10">
    <property type="entry name" value="Winged helix-like DNA-binding domain superfamily/Winged helix DNA-binding domain"/>
    <property type="match status" value="1"/>
</dbReference>
<dbReference type="KEGG" id="ebt:EBL_c07820"/>
<name>I2B5V1_SHIBC</name>
<organism evidence="5 6">
    <name type="scientific">Shimwellia blattae (strain ATCC 29907 / DSM 4481 / JCM 1650 / NBRC 105725 / CDC 9005-74)</name>
    <name type="common">Escherichia blattae</name>
    <dbReference type="NCBI Taxonomy" id="630626"/>
    <lineage>
        <taxon>Bacteria</taxon>
        <taxon>Pseudomonadati</taxon>
        <taxon>Pseudomonadota</taxon>
        <taxon>Gammaproteobacteria</taxon>
        <taxon>Enterobacterales</taxon>
        <taxon>Enterobacteriaceae</taxon>
        <taxon>Shimwellia</taxon>
    </lineage>
</organism>
<reference evidence="5 6" key="1">
    <citation type="journal article" date="2012" name="J. Bacteriol.">
        <title>Complete genome sequence of the B12-producing Shimwellia blattae strain DSM 4481, isolated from a cockroach.</title>
        <authorList>
            <person name="Brzuszkiewicz E."/>
            <person name="Waschkowitz T."/>
            <person name="Wiezer A."/>
            <person name="Daniel R."/>
        </authorList>
    </citation>
    <scope>NUCLEOTIDE SEQUENCE [LARGE SCALE GENOMIC DNA]</scope>
    <source>
        <strain evidence="6">ATCC 29907 / DSM 4481 / JCM 1650 / NBRC 105725 / CDC 9005-74</strain>
    </source>
</reference>
<dbReference type="EMBL" id="CP001560">
    <property type="protein sequence ID" value="AFJ45905.1"/>
    <property type="molecule type" value="Genomic_DNA"/>
</dbReference>
<evidence type="ECO:0000313" key="5">
    <source>
        <dbReference type="EMBL" id="AFJ45905.1"/>
    </source>
</evidence>
<dbReference type="STRING" id="630626.EBL_c07820"/>
<proteinExistence type="predicted"/>
<dbReference type="Gene3D" id="3.40.50.2300">
    <property type="match status" value="1"/>
</dbReference>
<dbReference type="PANTHER" id="PTHR44688">
    <property type="entry name" value="DNA-BINDING TRANSCRIPTIONAL ACTIVATOR DEVR_DOSR"/>
    <property type="match status" value="1"/>
</dbReference>
<dbReference type="PROSITE" id="PS50043">
    <property type="entry name" value="HTH_LUXR_2"/>
    <property type="match status" value="1"/>
</dbReference>
<dbReference type="OrthoDB" id="561214at2"/>
<dbReference type="InterPro" id="IPR000792">
    <property type="entry name" value="Tscrpt_reg_LuxR_C"/>
</dbReference>
<sequence length="226" mass="25873">MSDMSSRQAQDKRIILITRPAVQANTFAQYLRQALSVEVIIKNINSPDGELLASSSAILFDITLSNKKLNSYWQDIIKQQCNNPHLFLINSAHKYELSEIAQWTSLYGIFRYDDNEGQMLNAIRAVISGDQSVSLSAMHPSLYARVPEQDTEAKASLTERECEILYELRQGATNQDIARVLFISENTVRTHLYNVFRKISVKNRTQAVSWANRNLHQHAILDHYME</sequence>
<dbReference type="CDD" id="cd06170">
    <property type="entry name" value="LuxR_C_like"/>
    <property type="match status" value="1"/>
</dbReference>
<dbReference type="Pfam" id="PF00196">
    <property type="entry name" value="GerE"/>
    <property type="match status" value="1"/>
</dbReference>
<gene>
    <name evidence="5" type="primary">csgD2</name>
    <name evidence="5" type="ordered locus">EBL_c07820</name>
</gene>
<evidence type="ECO:0000259" key="4">
    <source>
        <dbReference type="PROSITE" id="PS50043"/>
    </source>
</evidence>
<evidence type="ECO:0000256" key="1">
    <source>
        <dbReference type="ARBA" id="ARBA00023015"/>
    </source>
</evidence>
<dbReference type="PATRIC" id="fig|630626.3.peg.768"/>
<dbReference type="PANTHER" id="PTHR44688:SF16">
    <property type="entry name" value="DNA-BINDING TRANSCRIPTIONAL ACTIVATOR DEVR_DOSR"/>
    <property type="match status" value="1"/>
</dbReference>
<feature type="domain" description="HTH luxR-type" evidence="4">
    <location>
        <begin position="150"/>
        <end position="215"/>
    </location>
</feature>
<evidence type="ECO:0000313" key="6">
    <source>
        <dbReference type="Proteomes" id="UP000001955"/>
    </source>
</evidence>
<protein>
    <submittedName>
        <fullName evidence="5">Transcriptional regulatory protein</fullName>
    </submittedName>
</protein>
<dbReference type="InterPro" id="IPR016032">
    <property type="entry name" value="Sig_transdc_resp-reg_C-effctor"/>
</dbReference>
<dbReference type="RefSeq" id="WP_002442286.1">
    <property type="nucleotide sequence ID" value="NC_017910.1"/>
</dbReference>
<dbReference type="Proteomes" id="UP000001955">
    <property type="component" value="Chromosome"/>
</dbReference>
<accession>K6W2E3</accession>
<keyword evidence="3" id="KW-0804">Transcription</keyword>
<keyword evidence="2" id="KW-0238">DNA-binding</keyword>
<dbReference type="AlphaFoldDB" id="I2B5V1"/>
<evidence type="ECO:0000256" key="2">
    <source>
        <dbReference type="ARBA" id="ARBA00023125"/>
    </source>
</evidence>
<keyword evidence="1" id="KW-0805">Transcription regulation</keyword>
<dbReference type="SMART" id="SM00421">
    <property type="entry name" value="HTH_LUXR"/>
    <property type="match status" value="1"/>
</dbReference>
<dbReference type="FunFam" id="1.10.10.10:FF:000153">
    <property type="entry name" value="LuxR family transcriptional regulator"/>
    <property type="match status" value="1"/>
</dbReference>
<dbReference type="GO" id="GO:0006355">
    <property type="term" value="P:regulation of DNA-templated transcription"/>
    <property type="evidence" value="ECO:0007669"/>
    <property type="project" value="InterPro"/>
</dbReference>
<dbReference type="GO" id="GO:0003677">
    <property type="term" value="F:DNA binding"/>
    <property type="evidence" value="ECO:0007669"/>
    <property type="project" value="UniProtKB-KW"/>
</dbReference>
<dbReference type="HOGENOM" id="CLU_000445_90_7_6"/>
<dbReference type="eggNOG" id="COG2197">
    <property type="taxonomic scope" value="Bacteria"/>
</dbReference>
<accession>I2B5V1</accession>